<dbReference type="AlphaFoldDB" id="X1BT94"/>
<comment type="caution">
    <text evidence="1">The sequence shown here is derived from an EMBL/GenBank/DDBJ whole genome shotgun (WGS) entry which is preliminary data.</text>
</comment>
<proteinExistence type="predicted"/>
<feature type="non-terminal residue" evidence="1">
    <location>
        <position position="277"/>
    </location>
</feature>
<sequence length="277" mass="30664">MDDYQYQADYSTFTRLPSWLESSSNKHLNLYVTRYLDADQWAQLLDTAKKFSVTLNFYLAPQVKVPAEIAEVVTVDEPHEFTAIETSDDSTLPPSKHSIIQSNNIDETANNIANCPQAKIITVSECNASNILIKFDIKFSGDSLKVTAEESSILESLRASETVILKGKIDAALADHLTSLFTQGYLSINGEKEEFKGKLIIVTDDVTNLGFAPHEIHNIDQHEEKITAEATTIDTDQFKSNDLSAESSEAFAEQRRAVVAEKLSPLPYIVLEGATAT</sequence>
<organism evidence="1">
    <name type="scientific">marine sediment metagenome</name>
    <dbReference type="NCBI Taxonomy" id="412755"/>
    <lineage>
        <taxon>unclassified sequences</taxon>
        <taxon>metagenomes</taxon>
        <taxon>ecological metagenomes</taxon>
    </lineage>
</organism>
<protein>
    <submittedName>
        <fullName evidence="1">Uncharacterized protein</fullName>
    </submittedName>
</protein>
<gene>
    <name evidence="1" type="ORF">S01H4_37274</name>
</gene>
<accession>X1BT94</accession>
<dbReference type="EMBL" id="BART01020007">
    <property type="protein sequence ID" value="GAG98944.1"/>
    <property type="molecule type" value="Genomic_DNA"/>
</dbReference>
<name>X1BT94_9ZZZZ</name>
<reference evidence="1" key="1">
    <citation type="journal article" date="2014" name="Front. Microbiol.">
        <title>High frequency of phylogenetically diverse reductive dehalogenase-homologous genes in deep subseafloor sedimentary metagenomes.</title>
        <authorList>
            <person name="Kawai M."/>
            <person name="Futagami T."/>
            <person name="Toyoda A."/>
            <person name="Takaki Y."/>
            <person name="Nishi S."/>
            <person name="Hori S."/>
            <person name="Arai W."/>
            <person name="Tsubouchi T."/>
            <person name="Morono Y."/>
            <person name="Uchiyama I."/>
            <person name="Ito T."/>
            <person name="Fujiyama A."/>
            <person name="Inagaki F."/>
            <person name="Takami H."/>
        </authorList>
    </citation>
    <scope>NUCLEOTIDE SEQUENCE</scope>
    <source>
        <strain evidence="1">Expedition CK06-06</strain>
    </source>
</reference>
<evidence type="ECO:0000313" key="1">
    <source>
        <dbReference type="EMBL" id="GAG98944.1"/>
    </source>
</evidence>